<protein>
    <submittedName>
        <fullName evidence="6">(Voltage-gated) chloride channel family protein</fullName>
    </submittedName>
</protein>
<dbReference type="InterPro" id="IPR050368">
    <property type="entry name" value="ClC-type_chloride_channel"/>
</dbReference>
<dbReference type="KEGG" id="saco:SAME_00821"/>
<dbReference type="Pfam" id="PF00654">
    <property type="entry name" value="Voltage_CLC"/>
    <property type="match status" value="1"/>
</dbReference>
<dbReference type="PRINTS" id="PR00762">
    <property type="entry name" value="CLCHANNEL"/>
</dbReference>
<sequence length="405" mass="43511">MQKQDSKIGHFLKLEGCSILVGLSAGLLDVVFGRGLLYVSEMRTSFPYLTIPFLGLAGLIITYGYQRFGGESRKGMGLVFEVGHGQRESIPMRLIPLVIVSTWLTHLFGGSAGREGVAVQLGATLASSLSRFKFLKLYARELLIIGIAAGFGGLFQTPMAATLFAIELLIVGRLSLHLLFPAFTAAYLASSISYFLGLEKFGYLIKSDLPFTTTNITKLLLVGVLFALVGKLFALGLGYLKSRLSYIIANPCLKIFLGGILLSVVLLTLDQGRYSGLGTNLIEASFLGREISPYDWLLKLMITIFTIAIGFQGGEVTPLFAIGASFGVVIAPLFGLPVDLVAGLGYVAVFAAATNTILGPLMIMGEVFGFGNIPYAFVVLVVVSLWQKASSIYSLQQCDDTMGFS</sequence>
<feature type="transmembrane region" description="Helical" evidence="5">
    <location>
        <begin position="178"/>
        <end position="198"/>
    </location>
</feature>
<feature type="transmembrane region" description="Helical" evidence="5">
    <location>
        <begin position="219"/>
        <end position="240"/>
    </location>
</feature>
<evidence type="ECO:0000313" key="6">
    <source>
        <dbReference type="EMBL" id="SNV38612.1"/>
    </source>
</evidence>
<proteinExistence type="predicted"/>
<keyword evidence="4 5" id="KW-0472">Membrane</keyword>
<feature type="transmembrane region" description="Helical" evidence="5">
    <location>
        <begin position="45"/>
        <end position="65"/>
    </location>
</feature>
<dbReference type="GO" id="GO:0015108">
    <property type="term" value="F:chloride transmembrane transporter activity"/>
    <property type="evidence" value="ECO:0007669"/>
    <property type="project" value="InterPro"/>
</dbReference>
<reference evidence="6 7" key="1">
    <citation type="submission" date="2017-06" db="EMBL/GenBank/DDBJ databases">
        <authorList>
            <consortium name="Pathogen Informatics"/>
        </authorList>
    </citation>
    <scope>NUCLEOTIDE SEQUENCE [LARGE SCALE GENOMIC DNA]</scope>
    <source>
        <strain evidence="6 7">NCTC11291</strain>
    </source>
</reference>
<evidence type="ECO:0000256" key="2">
    <source>
        <dbReference type="ARBA" id="ARBA00022692"/>
    </source>
</evidence>
<dbReference type="AlphaFoldDB" id="A0A239WW11"/>
<feature type="transmembrane region" description="Helical" evidence="5">
    <location>
        <begin position="12"/>
        <end position="33"/>
    </location>
</feature>
<evidence type="ECO:0000256" key="1">
    <source>
        <dbReference type="ARBA" id="ARBA00004141"/>
    </source>
</evidence>
<keyword evidence="2 5" id="KW-0812">Transmembrane</keyword>
<dbReference type="InterPro" id="IPR014743">
    <property type="entry name" value="Cl-channel_core"/>
</dbReference>
<dbReference type="InterPro" id="IPR001807">
    <property type="entry name" value="ClC"/>
</dbReference>
<dbReference type="SUPFAM" id="SSF81340">
    <property type="entry name" value="Clc chloride channel"/>
    <property type="match status" value="1"/>
</dbReference>
<gene>
    <name evidence="6" type="ORF">SAMEA4504048_00821</name>
</gene>
<accession>A0A239WW11</accession>
<dbReference type="PANTHER" id="PTHR43427">
    <property type="entry name" value="CHLORIDE CHANNEL PROTEIN CLC-E"/>
    <property type="match status" value="1"/>
</dbReference>
<name>A0A239WW11_STRAI</name>
<dbReference type="EMBL" id="LT906454">
    <property type="protein sequence ID" value="SNV38612.1"/>
    <property type="molecule type" value="Genomic_DNA"/>
</dbReference>
<dbReference type="RefSeq" id="WP_095122188.1">
    <property type="nucleotide sequence ID" value="NZ_LT906454.1"/>
</dbReference>
<dbReference type="GO" id="GO:0016020">
    <property type="term" value="C:membrane"/>
    <property type="evidence" value="ECO:0007669"/>
    <property type="project" value="UniProtKB-SubCell"/>
</dbReference>
<feature type="transmembrane region" description="Helical" evidence="5">
    <location>
        <begin position="369"/>
        <end position="386"/>
    </location>
</feature>
<feature type="transmembrane region" description="Helical" evidence="5">
    <location>
        <begin position="246"/>
        <end position="269"/>
    </location>
</feature>
<dbReference type="Gene3D" id="1.10.3080.10">
    <property type="entry name" value="Clc chloride channel"/>
    <property type="match status" value="1"/>
</dbReference>
<evidence type="ECO:0000256" key="3">
    <source>
        <dbReference type="ARBA" id="ARBA00022989"/>
    </source>
</evidence>
<dbReference type="Proteomes" id="UP000215144">
    <property type="component" value="Chromosome 1"/>
</dbReference>
<dbReference type="OrthoDB" id="9767361at2"/>
<evidence type="ECO:0000256" key="4">
    <source>
        <dbReference type="ARBA" id="ARBA00023136"/>
    </source>
</evidence>
<organism evidence="6 7">
    <name type="scientific">Streptococcus acidominimus</name>
    <dbReference type="NCBI Taxonomy" id="1326"/>
    <lineage>
        <taxon>Bacteria</taxon>
        <taxon>Bacillati</taxon>
        <taxon>Bacillota</taxon>
        <taxon>Bacilli</taxon>
        <taxon>Lactobacillales</taxon>
        <taxon>Streptococcaceae</taxon>
        <taxon>Streptococcus</taxon>
    </lineage>
</organism>
<evidence type="ECO:0000313" key="7">
    <source>
        <dbReference type="Proteomes" id="UP000215144"/>
    </source>
</evidence>
<comment type="subcellular location">
    <subcellularLocation>
        <location evidence="1">Membrane</location>
        <topology evidence="1">Multi-pass membrane protein</topology>
    </subcellularLocation>
</comment>
<evidence type="ECO:0000256" key="5">
    <source>
        <dbReference type="SAM" id="Phobius"/>
    </source>
</evidence>
<feature type="transmembrane region" description="Helical" evidence="5">
    <location>
        <begin position="142"/>
        <end position="166"/>
    </location>
</feature>
<dbReference type="PANTHER" id="PTHR43427:SF12">
    <property type="entry name" value="CHLORIDE TRANSPORTER"/>
    <property type="match status" value="1"/>
</dbReference>
<keyword evidence="3 5" id="KW-1133">Transmembrane helix</keyword>
<feature type="transmembrane region" description="Helical" evidence="5">
    <location>
        <begin position="296"/>
        <end position="313"/>
    </location>
</feature>